<feature type="transmembrane region" description="Helical" evidence="4">
    <location>
        <begin position="144"/>
        <end position="165"/>
    </location>
</feature>
<proteinExistence type="predicted"/>
<keyword evidence="1 4" id="KW-0812">Transmembrane</keyword>
<accession>A0ABX0G4Q6</accession>
<feature type="transmembrane region" description="Helical" evidence="4">
    <location>
        <begin position="22"/>
        <end position="47"/>
    </location>
</feature>
<feature type="transmembrane region" description="Helical" evidence="4">
    <location>
        <begin position="342"/>
        <end position="366"/>
    </location>
</feature>
<dbReference type="Pfam" id="PF07690">
    <property type="entry name" value="MFS_1"/>
    <property type="match status" value="1"/>
</dbReference>
<dbReference type="InterPro" id="IPR036259">
    <property type="entry name" value="MFS_trans_sf"/>
</dbReference>
<sequence>MARTLMPLSQTRDLPRWQRPEALLYLMAAAMPLSFATWSALLNNFVIEVASFTGKEIGWLHTVREIPGFLAIGVILVLLVLREQVLALLALALLGAATAVTAWFPSFTGLLVCTLLSSIGFHYFETVNQSLQLQWIDKDRAPIVLGRIVAVGAGASLAAYGAIVALWDLLGLDYNKVYLASGGLTLLIVLFAALAYPQFQSPHPQHRHMVLRRRYWLYYALQFMAGARRQIFVVFAGFMMVERFGMKVSEMTALLLVNYLINMAVAPAMGRALSRYGERNVMGFEYIGLTLVFLAYGGLYWFGWGLVIAGGLYILDQLFFALSFSLKTYFQKIADPRDIAPTAAVAFTINHIAAVFLPAALGYLWARSPDHVFLLGAGMALFAFALICLIPRHPSPGFETVFSRGIPEPAE</sequence>
<dbReference type="Gene3D" id="1.20.1250.20">
    <property type="entry name" value="MFS general substrate transporter like domains"/>
    <property type="match status" value="1"/>
</dbReference>
<evidence type="ECO:0000313" key="5">
    <source>
        <dbReference type="EMBL" id="NHB76099.1"/>
    </source>
</evidence>
<dbReference type="SUPFAM" id="SSF103473">
    <property type="entry name" value="MFS general substrate transporter"/>
    <property type="match status" value="1"/>
</dbReference>
<feature type="transmembrane region" description="Helical" evidence="4">
    <location>
        <begin position="102"/>
        <end position="124"/>
    </location>
</feature>
<feature type="transmembrane region" description="Helical" evidence="4">
    <location>
        <begin position="177"/>
        <end position="196"/>
    </location>
</feature>
<dbReference type="CDD" id="cd06174">
    <property type="entry name" value="MFS"/>
    <property type="match status" value="1"/>
</dbReference>
<dbReference type="EMBL" id="JAANHS010000003">
    <property type="protein sequence ID" value="NHB76099.1"/>
    <property type="molecule type" value="Genomic_DNA"/>
</dbReference>
<keyword evidence="2 4" id="KW-1133">Transmembrane helix</keyword>
<comment type="caution">
    <text evidence="5">The sequence shown here is derived from an EMBL/GenBank/DDBJ whole genome shotgun (WGS) entry which is preliminary data.</text>
</comment>
<protein>
    <submittedName>
        <fullName evidence="5">MFS transporter</fullName>
    </submittedName>
</protein>
<evidence type="ECO:0000256" key="4">
    <source>
        <dbReference type="SAM" id="Phobius"/>
    </source>
</evidence>
<evidence type="ECO:0000256" key="3">
    <source>
        <dbReference type="ARBA" id="ARBA00023136"/>
    </source>
</evidence>
<keyword evidence="3 4" id="KW-0472">Membrane</keyword>
<evidence type="ECO:0000256" key="2">
    <source>
        <dbReference type="ARBA" id="ARBA00022989"/>
    </source>
</evidence>
<dbReference type="Proteomes" id="UP001515660">
    <property type="component" value="Unassembled WGS sequence"/>
</dbReference>
<feature type="transmembrane region" description="Helical" evidence="4">
    <location>
        <begin position="68"/>
        <end position="96"/>
    </location>
</feature>
<organism evidence="5 6">
    <name type="scientific">Rhodobacter calidifons</name>
    <dbReference type="NCBI Taxonomy" id="2715277"/>
    <lineage>
        <taxon>Bacteria</taxon>
        <taxon>Pseudomonadati</taxon>
        <taxon>Pseudomonadota</taxon>
        <taxon>Alphaproteobacteria</taxon>
        <taxon>Rhodobacterales</taxon>
        <taxon>Rhodobacter group</taxon>
        <taxon>Rhodobacter</taxon>
    </lineage>
</organism>
<feature type="transmembrane region" description="Helical" evidence="4">
    <location>
        <begin position="216"/>
        <end position="241"/>
    </location>
</feature>
<dbReference type="InterPro" id="IPR011701">
    <property type="entry name" value="MFS"/>
</dbReference>
<keyword evidence="6" id="KW-1185">Reference proteome</keyword>
<feature type="transmembrane region" description="Helical" evidence="4">
    <location>
        <begin position="286"/>
        <end position="304"/>
    </location>
</feature>
<name>A0ABX0G4Q6_9RHOB</name>
<evidence type="ECO:0000313" key="6">
    <source>
        <dbReference type="Proteomes" id="UP001515660"/>
    </source>
</evidence>
<feature type="transmembrane region" description="Helical" evidence="4">
    <location>
        <begin position="253"/>
        <end position="274"/>
    </location>
</feature>
<gene>
    <name evidence="5" type="ORF">G8O29_05000</name>
</gene>
<feature type="transmembrane region" description="Helical" evidence="4">
    <location>
        <begin position="372"/>
        <end position="390"/>
    </location>
</feature>
<evidence type="ECO:0000256" key="1">
    <source>
        <dbReference type="ARBA" id="ARBA00022692"/>
    </source>
</evidence>
<dbReference type="RefSeq" id="WP_166402145.1">
    <property type="nucleotide sequence ID" value="NZ_JAANHS010000003.1"/>
</dbReference>
<reference evidence="5 6" key="1">
    <citation type="journal article" date="2022" name="Microorganisms">
        <title>Genome Sequence and Characterization of a Xanthorhodopsin-Containing, Aerobic Anoxygenic Phototrophic Rhodobacter Species, Isolated from Mesophilic Conditions at Yellowstone National Park.</title>
        <authorList>
            <person name="Kyndt J.A."/>
            <person name="Robertson S."/>
            <person name="Shoffstall I.B."/>
            <person name="Ramaley R.F."/>
            <person name="Meyer T.E."/>
        </authorList>
    </citation>
    <scope>NUCLEOTIDE SEQUENCE [LARGE SCALE GENOMIC DNA]</scope>
    <source>
        <strain evidence="5 6">M37P</strain>
    </source>
</reference>